<comment type="caution">
    <text evidence="2">The sequence shown here is derived from an EMBL/GenBank/DDBJ whole genome shotgun (WGS) entry which is preliminary data.</text>
</comment>
<reference evidence="2 3" key="1">
    <citation type="submission" date="2018-04" db="EMBL/GenBank/DDBJ databases">
        <title>Genomic Encyclopedia of Type Strains, Phase IV (KMG-IV): sequencing the most valuable type-strain genomes for metagenomic binning, comparative biology and taxonomic classification.</title>
        <authorList>
            <person name="Goeker M."/>
        </authorList>
    </citation>
    <scope>NUCLEOTIDE SEQUENCE [LARGE SCALE GENOMIC DNA]</scope>
    <source>
        <strain evidence="2 3">DSM 104150</strain>
    </source>
</reference>
<dbReference type="SUPFAM" id="SSF54427">
    <property type="entry name" value="NTF2-like"/>
    <property type="match status" value="1"/>
</dbReference>
<protein>
    <submittedName>
        <fullName evidence="2">SnoaL-like protein</fullName>
    </submittedName>
</protein>
<dbReference type="AlphaFoldDB" id="A0A318EE94"/>
<dbReference type="RefSeq" id="WP_110265030.1">
    <property type="nucleotide sequence ID" value="NZ_CAWNXA010000004.1"/>
</dbReference>
<accession>A0A318EE94</accession>
<keyword evidence="3" id="KW-1185">Reference proteome</keyword>
<dbReference type="InterPro" id="IPR037401">
    <property type="entry name" value="SnoaL-like"/>
</dbReference>
<dbReference type="EMBL" id="QICN01000004">
    <property type="protein sequence ID" value="PXV68540.1"/>
    <property type="molecule type" value="Genomic_DNA"/>
</dbReference>
<dbReference type="InterPro" id="IPR032710">
    <property type="entry name" value="NTF2-like_dom_sf"/>
</dbReference>
<dbReference type="Gene3D" id="3.10.450.50">
    <property type="match status" value="1"/>
</dbReference>
<evidence type="ECO:0000259" key="1">
    <source>
        <dbReference type="Pfam" id="PF12680"/>
    </source>
</evidence>
<dbReference type="Proteomes" id="UP000248330">
    <property type="component" value="Unassembled WGS sequence"/>
</dbReference>
<gene>
    <name evidence="2" type="ORF">C8D93_104238</name>
</gene>
<proteinExistence type="predicted"/>
<evidence type="ECO:0000313" key="3">
    <source>
        <dbReference type="Proteomes" id="UP000248330"/>
    </source>
</evidence>
<dbReference type="Pfam" id="PF12680">
    <property type="entry name" value="SnoaL_2"/>
    <property type="match status" value="1"/>
</dbReference>
<sequence length="137" mass="15196">MKALTAAEARSFAERWLPAWTGNDPERLAAFYADDAFYLDPGAPDGVRGKPALLAYFRKLLAYNPAWVWKQIEGIPMEDGFLNKWRASIPVGAHVLEVVGVCLVQLDAEGRIRRNEVYFDRTPLMSAIAAARASKAS</sequence>
<dbReference type="OrthoDB" id="333383at2"/>
<feature type="domain" description="SnoaL-like" evidence="1">
    <location>
        <begin position="13"/>
        <end position="114"/>
    </location>
</feature>
<name>A0A318EE94_9GAMM</name>
<organism evidence="2 3">
    <name type="scientific">Sinimarinibacterium flocculans</name>
    <dbReference type="NCBI Taxonomy" id="985250"/>
    <lineage>
        <taxon>Bacteria</taxon>
        <taxon>Pseudomonadati</taxon>
        <taxon>Pseudomonadota</taxon>
        <taxon>Gammaproteobacteria</taxon>
        <taxon>Nevskiales</taxon>
        <taxon>Nevskiaceae</taxon>
        <taxon>Sinimarinibacterium</taxon>
    </lineage>
</organism>
<evidence type="ECO:0000313" key="2">
    <source>
        <dbReference type="EMBL" id="PXV68540.1"/>
    </source>
</evidence>